<evidence type="ECO:0000259" key="8">
    <source>
        <dbReference type="Pfam" id="PF02927"/>
    </source>
</evidence>
<dbReference type="SUPFAM" id="SSF81296">
    <property type="entry name" value="E set domains"/>
    <property type="match status" value="1"/>
</dbReference>
<dbReference type="Pfam" id="PF02927">
    <property type="entry name" value="CelD_N"/>
    <property type="match status" value="1"/>
</dbReference>
<accession>A0ABY2G862</accession>
<keyword evidence="3" id="KW-0378">Hydrolase</keyword>
<dbReference type="PANTHER" id="PTHR22298">
    <property type="entry name" value="ENDO-1,4-BETA-GLUCANASE"/>
    <property type="match status" value="1"/>
</dbReference>
<keyword evidence="5" id="KW-0326">Glycosidase</keyword>
<dbReference type="InterPro" id="IPR013783">
    <property type="entry name" value="Ig-like_fold"/>
</dbReference>
<dbReference type="Proteomes" id="UP000294930">
    <property type="component" value="Unassembled WGS sequence"/>
</dbReference>
<keyword evidence="4" id="KW-0119">Carbohydrate metabolism</keyword>
<dbReference type="InterPro" id="IPR026444">
    <property type="entry name" value="Secre_tail"/>
</dbReference>
<evidence type="ECO:0000256" key="1">
    <source>
        <dbReference type="ARBA" id="ARBA00007072"/>
    </source>
</evidence>
<evidence type="ECO:0000256" key="2">
    <source>
        <dbReference type="ARBA" id="ARBA00022729"/>
    </source>
</evidence>
<dbReference type="InterPro" id="IPR014756">
    <property type="entry name" value="Ig_E-set"/>
</dbReference>
<protein>
    <submittedName>
        <fullName evidence="9">Secreted protein (Por secretion system target)</fullName>
    </submittedName>
</protein>
<keyword evidence="6" id="KW-0624">Polysaccharide degradation</keyword>
<dbReference type="Gene3D" id="1.50.10.10">
    <property type="match status" value="1"/>
</dbReference>
<keyword evidence="2" id="KW-0732">Signal</keyword>
<evidence type="ECO:0000259" key="7">
    <source>
        <dbReference type="Pfam" id="PF00759"/>
    </source>
</evidence>
<dbReference type="CDD" id="cd02850">
    <property type="entry name" value="E_set_Cellulase_N"/>
    <property type="match status" value="1"/>
</dbReference>
<keyword evidence="10" id="KW-1185">Reference proteome</keyword>
<sequence>MRVLATLIFLLMTVITNGQTVSKYIIVDQFGYRTNSEKIAVVRDPLTGFDASESFAPGFNYALVDATTDTQVFTGNVVPWNSGNEDDSSGDRAWWFDFSSYQTPGTYYVLDINQNLRSYEFSIADDVYEEVLKHAVRTFFYQRAGYEKNATYAGNDWADSASHLGNLQDTECRKWDSPNDASTEKDLSGGWYDAGDYNKYTHWTANYVFDLLKAYIENPNAWSDDYDLPYSNNGTPDIIDEIIWGMDHLLRLQETNGSMISIVDLDHASPPSSATGQSLYGGVNTTATLSSAGAFALGSKVFEGLGMSAYANTLRQSALNAWNWADTNPNVIWENNSSSYSSVGIGAGQQETDDYGRFALKMRAAIHLYDLTNTNLPEDASINSTMKTFVENNYQDIHLILWNYAFPFEQGNQDNLLYYSSLENVGATVANEIKTVYQNSMNSASNFEALTNETDPYLAHLEDYVWGSNGIKSRKGLMFTNYALHDINSSNNTDAIRAAERYIHYLHGVNPLNFCYLSNMYDYGADHGVNEFYHTWFGDGTDWDNVLNDPYGPAPGFLTGGPNPSYNWDGCCPSDCSGLTCDAARVARIQGQPKQKAYDDFNTSWPMNSWEVTENSNGYQVAYIRLLSHFVSGSSSLSIKDNVFNDVSFSPNPFTDSLTVQASKPFNYIIYDLKGVVIEKGHCEQNCSIGKTIKTSGIYLAKLFNNQNIKTIKLIKK</sequence>
<dbReference type="SUPFAM" id="SSF48208">
    <property type="entry name" value="Six-hairpin glycosidases"/>
    <property type="match status" value="1"/>
</dbReference>
<evidence type="ECO:0000313" key="9">
    <source>
        <dbReference type="EMBL" id="TDY13988.1"/>
    </source>
</evidence>
<dbReference type="InterPro" id="IPR004197">
    <property type="entry name" value="Cellulase_Ig-like"/>
</dbReference>
<evidence type="ECO:0000256" key="6">
    <source>
        <dbReference type="ARBA" id="ARBA00023326"/>
    </source>
</evidence>
<reference evidence="9 10" key="1">
    <citation type="submission" date="2019-03" db="EMBL/GenBank/DDBJ databases">
        <title>Genomic Encyclopedia of Type Strains, Phase III (KMG-III): the genomes of soil and plant-associated and newly described type strains.</title>
        <authorList>
            <person name="Whitman W."/>
        </authorList>
    </citation>
    <scope>NUCLEOTIDE SEQUENCE [LARGE SCALE GENOMIC DNA]</scope>
    <source>
        <strain evidence="9 10">CGMCC 1.10957</strain>
    </source>
</reference>
<evidence type="ECO:0000313" key="10">
    <source>
        <dbReference type="Proteomes" id="UP000294930"/>
    </source>
</evidence>
<dbReference type="NCBIfam" id="TIGR04183">
    <property type="entry name" value="Por_Secre_tail"/>
    <property type="match status" value="1"/>
</dbReference>
<feature type="domain" description="Cellulase Ig-like" evidence="8">
    <location>
        <begin position="23"/>
        <end position="110"/>
    </location>
</feature>
<dbReference type="InterPro" id="IPR001701">
    <property type="entry name" value="Glyco_hydro_9"/>
</dbReference>
<dbReference type="InterPro" id="IPR012341">
    <property type="entry name" value="6hp_glycosidase-like_sf"/>
</dbReference>
<comment type="caution">
    <text evidence="9">The sequence shown here is derived from an EMBL/GenBank/DDBJ whole genome shotgun (WGS) entry which is preliminary data.</text>
</comment>
<dbReference type="Gene3D" id="2.60.40.10">
    <property type="entry name" value="Immunoglobulins"/>
    <property type="match status" value="1"/>
</dbReference>
<evidence type="ECO:0000256" key="4">
    <source>
        <dbReference type="ARBA" id="ARBA00023277"/>
    </source>
</evidence>
<dbReference type="RefSeq" id="WP_134198610.1">
    <property type="nucleotide sequence ID" value="NZ_SOQZ01000001.1"/>
</dbReference>
<evidence type="ECO:0000256" key="3">
    <source>
        <dbReference type="ARBA" id="ARBA00022801"/>
    </source>
</evidence>
<evidence type="ECO:0000256" key="5">
    <source>
        <dbReference type="ARBA" id="ARBA00023295"/>
    </source>
</evidence>
<organism evidence="9 10">
    <name type="scientific">Meridianimaribacter flavus</name>
    <dbReference type="NCBI Taxonomy" id="571115"/>
    <lineage>
        <taxon>Bacteria</taxon>
        <taxon>Pseudomonadati</taxon>
        <taxon>Bacteroidota</taxon>
        <taxon>Flavobacteriia</taxon>
        <taxon>Flavobacteriales</taxon>
        <taxon>Flavobacteriaceae</taxon>
        <taxon>Meridianimaribacter</taxon>
    </lineage>
</organism>
<dbReference type="EMBL" id="SOQZ01000001">
    <property type="protein sequence ID" value="TDY13988.1"/>
    <property type="molecule type" value="Genomic_DNA"/>
</dbReference>
<dbReference type="InterPro" id="IPR008928">
    <property type="entry name" value="6-hairpin_glycosidase_sf"/>
</dbReference>
<proteinExistence type="inferred from homology"/>
<dbReference type="Pfam" id="PF00759">
    <property type="entry name" value="Glyco_hydro_9"/>
    <property type="match status" value="1"/>
</dbReference>
<comment type="similarity">
    <text evidence="1">Belongs to the glycosyl hydrolase 9 (cellulase E) family.</text>
</comment>
<name>A0ABY2G862_9FLAO</name>
<gene>
    <name evidence="9" type="ORF">A8975_0588</name>
</gene>
<feature type="domain" description="Glycoside hydrolase family 9" evidence="7">
    <location>
        <begin position="128"/>
        <end position="616"/>
    </location>
</feature>